<keyword evidence="1" id="KW-0472">Membrane</keyword>
<evidence type="ECO:0008006" key="4">
    <source>
        <dbReference type="Google" id="ProtNLM"/>
    </source>
</evidence>
<reference evidence="2" key="1">
    <citation type="submission" date="2021-01" db="EMBL/GenBank/DDBJ databases">
        <authorList>
            <person name="Zahm M."/>
            <person name="Roques C."/>
            <person name="Cabau C."/>
            <person name="Klopp C."/>
            <person name="Donnadieu C."/>
            <person name="Jouanno E."/>
            <person name="Lampietro C."/>
            <person name="Louis A."/>
            <person name="Herpin A."/>
            <person name="Echchiki A."/>
            <person name="Berthelot C."/>
            <person name="Parey E."/>
            <person name="Roest-Crollius H."/>
            <person name="Braasch I."/>
            <person name="Postlethwait J."/>
            <person name="Bobe J."/>
            <person name="Montfort J."/>
            <person name="Bouchez O."/>
            <person name="Begum T."/>
            <person name="Mejri S."/>
            <person name="Adams A."/>
            <person name="Chen W.-J."/>
            <person name="Guiguen Y."/>
        </authorList>
    </citation>
    <scope>NUCLEOTIDE SEQUENCE</scope>
    <source>
        <strain evidence="2">YG-15Mar2019-1</strain>
        <tissue evidence="2">Brain</tissue>
    </source>
</reference>
<keyword evidence="3" id="KW-1185">Reference proteome</keyword>
<evidence type="ECO:0000256" key="1">
    <source>
        <dbReference type="SAM" id="Phobius"/>
    </source>
</evidence>
<sequence>MIRPEKTGSAVTKTHCRLSEGQQSWGRQKTMMLLSIPGLLLTLTLLDAGHASTSGPNVASLEPEMSGNGVPVSESNVLHYLPRQKQSSYFPSLLLSAFPEDLEVGDYCRELLHIFGQRYVLYVNCLVPAARPVKICQNCHVEFNNLQEIYSNISSEQLGPGNVSCGRTLLRSDRLMLVFQLYHDQQQIWKISKCARCLSEGGQSLSNVTLYYMATLNQSLSCFEKHQQQGNHSELCKECKKTYRDVNELYSRMEKNASLCLDIEDAMNVTRRRWSKDFNCSFPREETVPVIAVSSFMLFLPIIFYLSSFLHSEQKKRKLILPKRATSHTNLMNIQDRSRSEQVLHRHYR</sequence>
<gene>
    <name evidence="2" type="ORF">MATL_G00156310</name>
</gene>
<keyword evidence="1" id="KW-1133">Transmembrane helix</keyword>
<organism evidence="2 3">
    <name type="scientific">Megalops atlanticus</name>
    <name type="common">Tarpon</name>
    <name type="synonym">Clupea gigantea</name>
    <dbReference type="NCBI Taxonomy" id="7932"/>
    <lineage>
        <taxon>Eukaryota</taxon>
        <taxon>Metazoa</taxon>
        <taxon>Chordata</taxon>
        <taxon>Craniata</taxon>
        <taxon>Vertebrata</taxon>
        <taxon>Euteleostomi</taxon>
        <taxon>Actinopterygii</taxon>
        <taxon>Neopterygii</taxon>
        <taxon>Teleostei</taxon>
        <taxon>Elopiformes</taxon>
        <taxon>Megalopidae</taxon>
        <taxon>Megalops</taxon>
    </lineage>
</organism>
<comment type="caution">
    <text evidence="2">The sequence shown here is derived from an EMBL/GenBank/DDBJ whole genome shotgun (WGS) entry which is preliminary data.</text>
</comment>
<dbReference type="GO" id="GO:0005829">
    <property type="term" value="C:cytosol"/>
    <property type="evidence" value="ECO:0007669"/>
    <property type="project" value="TreeGrafter"/>
</dbReference>
<accession>A0A9D3T7N4</accession>
<evidence type="ECO:0000313" key="3">
    <source>
        <dbReference type="Proteomes" id="UP001046870"/>
    </source>
</evidence>
<dbReference type="PANTHER" id="PTHR15644">
    <property type="entry name" value="OSTEOPETROSIS ASSOCIATED TRANSMEMBRANE PROTEIN 1"/>
    <property type="match status" value="1"/>
</dbReference>
<dbReference type="Proteomes" id="UP001046870">
    <property type="component" value="Chromosome 13"/>
</dbReference>
<dbReference type="OrthoDB" id="8021850at2759"/>
<dbReference type="PANTHER" id="PTHR15644:SF2">
    <property type="entry name" value="OSTEOPETROSIS-ASSOCIATED TRANSMEMBRANE PROTEIN 1"/>
    <property type="match status" value="1"/>
</dbReference>
<protein>
    <recommendedName>
        <fullName evidence="4">Osteopetrosis associated transmembrane protein 1</fullName>
    </recommendedName>
</protein>
<dbReference type="AlphaFoldDB" id="A0A9D3T7N4"/>
<keyword evidence="1" id="KW-0812">Transmembrane</keyword>
<feature type="transmembrane region" description="Helical" evidence="1">
    <location>
        <begin position="288"/>
        <end position="310"/>
    </location>
</feature>
<proteinExistence type="predicted"/>
<evidence type="ECO:0000313" key="2">
    <source>
        <dbReference type="EMBL" id="KAG7465697.1"/>
    </source>
</evidence>
<dbReference type="EMBL" id="JAFDVH010000013">
    <property type="protein sequence ID" value="KAG7465697.1"/>
    <property type="molecule type" value="Genomic_DNA"/>
</dbReference>
<dbReference type="InterPro" id="IPR019172">
    <property type="entry name" value="Osteopetrosis-assoc_TM_1"/>
</dbReference>
<dbReference type="Pfam" id="PF09777">
    <property type="entry name" value="OSTMP1"/>
    <property type="match status" value="1"/>
</dbReference>
<name>A0A9D3T7N4_MEGAT</name>